<dbReference type="AlphaFoldDB" id="A0A5C5YP44"/>
<feature type="transmembrane region" description="Helical" evidence="9">
    <location>
        <begin position="225"/>
        <end position="246"/>
    </location>
</feature>
<evidence type="ECO:0000256" key="3">
    <source>
        <dbReference type="ARBA" id="ARBA00022519"/>
    </source>
</evidence>
<evidence type="ECO:0000256" key="8">
    <source>
        <dbReference type="ARBA" id="ARBA00023136"/>
    </source>
</evidence>
<dbReference type="InterPro" id="IPR004673">
    <property type="entry name" value="L-rhamnose-proton_sym_RhaT"/>
</dbReference>
<proteinExistence type="predicted"/>
<feature type="transmembrane region" description="Helical" evidence="9">
    <location>
        <begin position="267"/>
        <end position="288"/>
    </location>
</feature>
<organism evidence="10 11">
    <name type="scientific">Novipirellula herctigrandis</name>
    <dbReference type="NCBI Taxonomy" id="2527986"/>
    <lineage>
        <taxon>Bacteria</taxon>
        <taxon>Pseudomonadati</taxon>
        <taxon>Planctomycetota</taxon>
        <taxon>Planctomycetia</taxon>
        <taxon>Pirellulales</taxon>
        <taxon>Pirellulaceae</taxon>
        <taxon>Novipirellula</taxon>
    </lineage>
</organism>
<evidence type="ECO:0000256" key="4">
    <source>
        <dbReference type="ARBA" id="ARBA00022597"/>
    </source>
</evidence>
<evidence type="ECO:0000313" key="11">
    <source>
        <dbReference type="Proteomes" id="UP000315010"/>
    </source>
</evidence>
<dbReference type="EMBL" id="SJPJ01000002">
    <property type="protein sequence ID" value="TWT76530.1"/>
    <property type="molecule type" value="Genomic_DNA"/>
</dbReference>
<feature type="transmembrane region" description="Helical" evidence="9">
    <location>
        <begin position="300"/>
        <end position="321"/>
    </location>
</feature>
<evidence type="ECO:0000256" key="6">
    <source>
        <dbReference type="ARBA" id="ARBA00022847"/>
    </source>
</evidence>
<comment type="caution">
    <text evidence="10">The sequence shown here is derived from an EMBL/GenBank/DDBJ whole genome shotgun (WGS) entry which is preliminary data.</text>
</comment>
<reference evidence="10 11" key="1">
    <citation type="submission" date="2019-02" db="EMBL/GenBank/DDBJ databases">
        <title>Deep-cultivation of Planctomycetes and their phenomic and genomic characterization uncovers novel biology.</title>
        <authorList>
            <person name="Wiegand S."/>
            <person name="Jogler M."/>
            <person name="Boedeker C."/>
            <person name="Pinto D."/>
            <person name="Vollmers J."/>
            <person name="Rivas-Marin E."/>
            <person name="Kohn T."/>
            <person name="Peeters S.H."/>
            <person name="Heuer A."/>
            <person name="Rast P."/>
            <person name="Oberbeckmann S."/>
            <person name="Bunk B."/>
            <person name="Jeske O."/>
            <person name="Meyerdierks A."/>
            <person name="Storesund J.E."/>
            <person name="Kallscheuer N."/>
            <person name="Luecker S."/>
            <person name="Lage O.M."/>
            <person name="Pohl T."/>
            <person name="Merkel B.J."/>
            <person name="Hornburger P."/>
            <person name="Mueller R.-W."/>
            <person name="Bruemmer F."/>
            <person name="Labrenz M."/>
            <person name="Spormann A.M."/>
            <person name="Op Den Camp H."/>
            <person name="Overmann J."/>
            <person name="Amann R."/>
            <person name="Jetten M.S.M."/>
            <person name="Mascher T."/>
            <person name="Medema M.H."/>
            <person name="Devos D.P."/>
            <person name="Kaster A.-K."/>
            <person name="Ovreas L."/>
            <person name="Rohde M."/>
            <person name="Galperin M.Y."/>
            <person name="Jogler C."/>
        </authorList>
    </citation>
    <scope>NUCLEOTIDE SEQUENCE [LARGE SCALE GENOMIC DNA]</scope>
    <source>
        <strain evidence="10 11">CA13</strain>
    </source>
</reference>
<protein>
    <submittedName>
        <fullName evidence="10">L-rhamnose-proton symporter</fullName>
    </submittedName>
</protein>
<gene>
    <name evidence="10" type="primary">rhaT_3</name>
    <name evidence="10" type="ORF">CA13_70250</name>
</gene>
<name>A0A5C5YP44_9BACT</name>
<feature type="transmembrane region" description="Helical" evidence="9">
    <location>
        <begin position="141"/>
        <end position="162"/>
    </location>
</feature>
<keyword evidence="5 9" id="KW-0812">Transmembrane</keyword>
<evidence type="ECO:0000256" key="7">
    <source>
        <dbReference type="ARBA" id="ARBA00022989"/>
    </source>
</evidence>
<keyword evidence="4" id="KW-0762">Sugar transport</keyword>
<evidence type="ECO:0000256" key="9">
    <source>
        <dbReference type="SAM" id="Phobius"/>
    </source>
</evidence>
<sequence length="358" mass="38885">MVPNPIVGAALHAVGALSSSSCYTPQKKTKAWSWEIYWIAQASFAWLILPIIGAFLTIPNYIDVLASVPGDVMLRSFVLGAIYGIGGLTFGLGIRYIGFSLNYAIAIGISAGLGTIFPLIWNPNDGFVWLLDDKFSTTPGQIVLAGIILSLLGILFCGWAGALREKSNNADGSESKSQFSFRVGVPLAIMAGVLSALFNFALLAGEPLEKAALANGANELLKMNAIYPFSNGGAFFTNFIGCLFLIRRNGSASQLVRLPKESGGNLGFYYLMALVSGAFWYFQFFFYGMGHANMGTKYGFTSWALHMSMLILFSNIFGFVFREWEGADRKPKRVLHIGMAIIVIATLVITYGNYLGEQ</sequence>
<feature type="transmembrane region" description="Helical" evidence="9">
    <location>
        <begin position="36"/>
        <end position="62"/>
    </location>
</feature>
<keyword evidence="3" id="KW-0997">Cell inner membrane</keyword>
<feature type="transmembrane region" description="Helical" evidence="9">
    <location>
        <begin position="101"/>
        <end position="121"/>
    </location>
</feature>
<evidence type="ECO:0000256" key="5">
    <source>
        <dbReference type="ARBA" id="ARBA00022692"/>
    </source>
</evidence>
<accession>A0A5C5YP44</accession>
<dbReference type="Pfam" id="PF06379">
    <property type="entry name" value="RhaT"/>
    <property type="match status" value="1"/>
</dbReference>
<dbReference type="GO" id="GO:0015293">
    <property type="term" value="F:symporter activity"/>
    <property type="evidence" value="ECO:0007669"/>
    <property type="project" value="UniProtKB-KW"/>
</dbReference>
<evidence type="ECO:0000313" key="10">
    <source>
        <dbReference type="EMBL" id="TWT76530.1"/>
    </source>
</evidence>
<feature type="transmembrane region" description="Helical" evidence="9">
    <location>
        <begin position="333"/>
        <end position="354"/>
    </location>
</feature>
<evidence type="ECO:0000256" key="2">
    <source>
        <dbReference type="ARBA" id="ARBA00022475"/>
    </source>
</evidence>
<keyword evidence="2" id="KW-1003">Cell membrane</keyword>
<dbReference type="Proteomes" id="UP000315010">
    <property type="component" value="Unassembled WGS sequence"/>
</dbReference>
<keyword evidence="11" id="KW-1185">Reference proteome</keyword>
<keyword evidence="6" id="KW-0769">Symport</keyword>
<keyword evidence="7 9" id="KW-1133">Transmembrane helix</keyword>
<feature type="transmembrane region" description="Helical" evidence="9">
    <location>
        <begin position="74"/>
        <end position="94"/>
    </location>
</feature>
<dbReference type="GO" id="GO:0016020">
    <property type="term" value="C:membrane"/>
    <property type="evidence" value="ECO:0007669"/>
    <property type="project" value="InterPro"/>
</dbReference>
<evidence type="ECO:0000256" key="1">
    <source>
        <dbReference type="ARBA" id="ARBA00022448"/>
    </source>
</evidence>
<feature type="transmembrane region" description="Helical" evidence="9">
    <location>
        <begin position="183"/>
        <end position="205"/>
    </location>
</feature>
<keyword evidence="1" id="KW-0813">Transport</keyword>
<dbReference type="RefSeq" id="WP_419195262.1">
    <property type="nucleotide sequence ID" value="NZ_SJPJ01000002.1"/>
</dbReference>
<keyword evidence="8 9" id="KW-0472">Membrane</keyword>
<dbReference type="GO" id="GO:0015153">
    <property type="term" value="F:rhamnose transmembrane transporter activity"/>
    <property type="evidence" value="ECO:0007669"/>
    <property type="project" value="InterPro"/>
</dbReference>